<keyword evidence="4" id="KW-1003">Cell membrane</keyword>
<comment type="catalytic activity">
    <reaction evidence="1">
        <text>ATP + protein L-histidine = ADP + protein N-phospho-L-histidine.</text>
        <dbReference type="EC" id="2.7.13.3"/>
    </reaction>
</comment>
<dbReference type="GO" id="GO:0005886">
    <property type="term" value="C:plasma membrane"/>
    <property type="evidence" value="ECO:0007669"/>
    <property type="project" value="UniProtKB-SubCell"/>
</dbReference>
<organism evidence="16 17">
    <name type="scientific">Prosthecodimorpha hirschii</name>
    <dbReference type="NCBI Taxonomy" id="665126"/>
    <lineage>
        <taxon>Bacteria</taxon>
        <taxon>Pseudomonadati</taxon>
        <taxon>Pseudomonadota</taxon>
        <taxon>Alphaproteobacteria</taxon>
        <taxon>Hyphomicrobiales</taxon>
        <taxon>Ancalomicrobiaceae</taxon>
        <taxon>Prosthecodimorpha</taxon>
    </lineage>
</organism>
<dbReference type="InterPro" id="IPR036890">
    <property type="entry name" value="HATPase_C_sf"/>
</dbReference>
<feature type="transmembrane region" description="Helical" evidence="13">
    <location>
        <begin position="179"/>
        <end position="200"/>
    </location>
</feature>
<keyword evidence="5" id="KW-0597">Phosphoprotein</keyword>
<dbReference type="STRING" id="665126.ABB55_15535"/>
<gene>
    <name evidence="16" type="ORF">ABB55_15535</name>
</gene>
<evidence type="ECO:0000256" key="9">
    <source>
        <dbReference type="ARBA" id="ARBA00022777"/>
    </source>
</evidence>
<dbReference type="PANTHER" id="PTHR43065:SF10">
    <property type="entry name" value="PEROXIDE STRESS-ACTIVATED HISTIDINE KINASE MAK3"/>
    <property type="match status" value="1"/>
</dbReference>
<dbReference type="GO" id="GO:0000155">
    <property type="term" value="F:phosphorelay sensor kinase activity"/>
    <property type="evidence" value="ECO:0007669"/>
    <property type="project" value="InterPro"/>
</dbReference>
<dbReference type="Proteomes" id="UP000048984">
    <property type="component" value="Unassembled WGS sequence"/>
</dbReference>
<dbReference type="Pfam" id="PF02518">
    <property type="entry name" value="HATPase_c"/>
    <property type="match status" value="1"/>
</dbReference>
<dbReference type="PRINTS" id="PR00344">
    <property type="entry name" value="BCTRLSENSOR"/>
</dbReference>
<dbReference type="Gene3D" id="3.30.565.10">
    <property type="entry name" value="Histidine kinase-like ATPase, C-terminal domain"/>
    <property type="match status" value="1"/>
</dbReference>
<evidence type="ECO:0000256" key="12">
    <source>
        <dbReference type="ARBA" id="ARBA00023012"/>
    </source>
</evidence>
<proteinExistence type="predicted"/>
<dbReference type="GO" id="GO:0005524">
    <property type="term" value="F:ATP binding"/>
    <property type="evidence" value="ECO:0007669"/>
    <property type="project" value="UniProtKB-KW"/>
</dbReference>
<dbReference type="Gene3D" id="1.10.287.130">
    <property type="match status" value="1"/>
</dbReference>
<feature type="chain" id="PRO_5006132180" description="histidine kinase" evidence="14">
    <location>
        <begin position="22"/>
        <end position="435"/>
    </location>
</feature>
<dbReference type="CDD" id="cd00082">
    <property type="entry name" value="HisKA"/>
    <property type="match status" value="1"/>
</dbReference>
<sequence>MWFAVCALGTIAAVSTMSAYAVTDFLTTSLLEREAEVSQEFMESIIRVDGAAMFGGETSQQEQSLSYYASHIMSMPGIIRVNIYSADRRMLWSNEKQLIGQVYNDNQELVAASKGQRVTEIGSVSGDTKAEHVALAETGHFVEAYIPIREDRGQGKVLGIVEIYKLPQSLDATIRSATAIVWFAAALSALLLYSSLYWIVQRGALLIERQQDNIGRMEAFAAIGQMASAVAHSLRNPMASIRSSAELWHSGLPPDERWAAAEVIAEVDRMDGYVRDLLAYARAEPYQLQAVDFAKVAGRVIGKYAQAIKRYRIEVAGGIEAAPVRVMADEMLLEQALNSIVTNAIEAMPTGGRLDLSVVPATEAGRVRIAVVDSGAGIPGEIIDRVAHSYFTTKARGLGLGLVLAKGIIERFGGQLTIASQPGAGTTVAIELRSA</sequence>
<keyword evidence="13" id="KW-0472">Membrane</keyword>
<feature type="signal peptide" evidence="14">
    <location>
        <begin position="1"/>
        <end position="21"/>
    </location>
</feature>
<dbReference type="PROSITE" id="PS50109">
    <property type="entry name" value="HIS_KIN"/>
    <property type="match status" value="1"/>
</dbReference>
<evidence type="ECO:0000256" key="2">
    <source>
        <dbReference type="ARBA" id="ARBA00004651"/>
    </source>
</evidence>
<keyword evidence="8" id="KW-0547">Nucleotide-binding</keyword>
<reference evidence="16 17" key="2">
    <citation type="submission" date="2015-10" db="EMBL/GenBank/DDBJ databases">
        <title>Draft Genome Sequence of Prosthecomicrobium hirschii ATCC 27832.</title>
        <authorList>
            <person name="Daniel J."/>
            <person name="Givan S.A."/>
            <person name="Brun Y.V."/>
            <person name="Brown P.J."/>
        </authorList>
    </citation>
    <scope>NUCLEOTIDE SEQUENCE [LARGE SCALE GENOMIC DNA]</scope>
    <source>
        <strain evidence="16 17">16</strain>
    </source>
</reference>
<keyword evidence="9" id="KW-0418">Kinase</keyword>
<evidence type="ECO:0000256" key="4">
    <source>
        <dbReference type="ARBA" id="ARBA00022475"/>
    </source>
</evidence>
<evidence type="ECO:0000256" key="3">
    <source>
        <dbReference type="ARBA" id="ARBA00012438"/>
    </source>
</evidence>
<evidence type="ECO:0000256" key="5">
    <source>
        <dbReference type="ARBA" id="ARBA00022553"/>
    </source>
</evidence>
<evidence type="ECO:0000256" key="14">
    <source>
        <dbReference type="SAM" id="SignalP"/>
    </source>
</evidence>
<evidence type="ECO:0000256" key="10">
    <source>
        <dbReference type="ARBA" id="ARBA00022840"/>
    </source>
</evidence>
<dbReference type="Pfam" id="PF00512">
    <property type="entry name" value="HisKA"/>
    <property type="match status" value="1"/>
</dbReference>
<dbReference type="InterPro" id="IPR029151">
    <property type="entry name" value="Sensor-like_sf"/>
</dbReference>
<dbReference type="SUPFAM" id="SSF103190">
    <property type="entry name" value="Sensory domain-like"/>
    <property type="match status" value="1"/>
</dbReference>
<evidence type="ECO:0000256" key="1">
    <source>
        <dbReference type="ARBA" id="ARBA00000085"/>
    </source>
</evidence>
<keyword evidence="11 13" id="KW-1133">Transmembrane helix</keyword>
<dbReference type="PANTHER" id="PTHR43065">
    <property type="entry name" value="SENSOR HISTIDINE KINASE"/>
    <property type="match status" value="1"/>
</dbReference>
<dbReference type="InterPro" id="IPR005467">
    <property type="entry name" value="His_kinase_dom"/>
</dbReference>
<dbReference type="InterPro" id="IPR036097">
    <property type="entry name" value="HisK_dim/P_sf"/>
</dbReference>
<dbReference type="InterPro" id="IPR004358">
    <property type="entry name" value="Sig_transdc_His_kin-like_C"/>
</dbReference>
<protein>
    <recommendedName>
        <fullName evidence="3">histidine kinase</fullName>
        <ecNumber evidence="3">2.7.13.3</ecNumber>
    </recommendedName>
</protein>
<feature type="domain" description="Histidine kinase" evidence="15">
    <location>
        <begin position="229"/>
        <end position="435"/>
    </location>
</feature>
<dbReference type="SMART" id="SM00388">
    <property type="entry name" value="HisKA"/>
    <property type="match status" value="1"/>
</dbReference>
<keyword evidence="10" id="KW-0067">ATP-binding</keyword>
<dbReference type="SMART" id="SM00387">
    <property type="entry name" value="HATPase_c"/>
    <property type="match status" value="1"/>
</dbReference>
<accession>A0A0P6W7W3</accession>
<dbReference type="SUPFAM" id="SSF47384">
    <property type="entry name" value="Homodimeric domain of signal transducing histidine kinase"/>
    <property type="match status" value="1"/>
</dbReference>
<keyword evidence="12" id="KW-0902">Two-component regulatory system</keyword>
<dbReference type="EMBL" id="LJYW01000001">
    <property type="protein sequence ID" value="KPL53454.1"/>
    <property type="molecule type" value="Genomic_DNA"/>
</dbReference>
<dbReference type="EC" id="2.7.13.3" evidence="3"/>
<name>A0A0P6W7W3_9HYPH</name>
<dbReference type="InterPro" id="IPR003661">
    <property type="entry name" value="HisK_dim/P_dom"/>
</dbReference>
<evidence type="ECO:0000256" key="13">
    <source>
        <dbReference type="SAM" id="Phobius"/>
    </source>
</evidence>
<dbReference type="InterPro" id="IPR003594">
    <property type="entry name" value="HATPase_dom"/>
</dbReference>
<evidence type="ECO:0000256" key="6">
    <source>
        <dbReference type="ARBA" id="ARBA00022679"/>
    </source>
</evidence>
<reference evidence="16 17" key="1">
    <citation type="submission" date="2015-09" db="EMBL/GenBank/DDBJ databases">
        <authorList>
            <person name="Jackson K.R."/>
            <person name="Lunt B.L."/>
            <person name="Fisher J.N.B."/>
            <person name="Gardner A.V."/>
            <person name="Bailey M.E."/>
            <person name="Deus L.M."/>
            <person name="Earl A.S."/>
            <person name="Gibby P.D."/>
            <person name="Hartmann K.A."/>
            <person name="Liu J.E."/>
            <person name="Manci A.M."/>
            <person name="Nielsen D.A."/>
            <person name="Solomon M.B."/>
            <person name="Breakwell D.P."/>
            <person name="Burnett S.H."/>
            <person name="Grose J.H."/>
        </authorList>
    </citation>
    <scope>NUCLEOTIDE SEQUENCE [LARGE SCALE GENOMIC DNA]</scope>
    <source>
        <strain evidence="16 17">16</strain>
    </source>
</reference>
<keyword evidence="7 13" id="KW-0812">Transmembrane</keyword>
<evidence type="ECO:0000313" key="17">
    <source>
        <dbReference type="Proteomes" id="UP000048984"/>
    </source>
</evidence>
<keyword evidence="6" id="KW-0808">Transferase</keyword>
<evidence type="ECO:0000256" key="8">
    <source>
        <dbReference type="ARBA" id="ARBA00022741"/>
    </source>
</evidence>
<dbReference type="SUPFAM" id="SSF55874">
    <property type="entry name" value="ATPase domain of HSP90 chaperone/DNA topoisomerase II/histidine kinase"/>
    <property type="match status" value="1"/>
</dbReference>
<comment type="subcellular location">
    <subcellularLocation>
        <location evidence="2">Cell membrane</location>
        <topology evidence="2">Multi-pass membrane protein</topology>
    </subcellularLocation>
</comment>
<evidence type="ECO:0000259" key="15">
    <source>
        <dbReference type="PROSITE" id="PS50109"/>
    </source>
</evidence>
<keyword evidence="17" id="KW-1185">Reference proteome</keyword>
<evidence type="ECO:0000256" key="7">
    <source>
        <dbReference type="ARBA" id="ARBA00022692"/>
    </source>
</evidence>
<comment type="caution">
    <text evidence="16">The sequence shown here is derived from an EMBL/GenBank/DDBJ whole genome shotgun (WGS) entry which is preliminary data.</text>
</comment>
<evidence type="ECO:0000313" key="16">
    <source>
        <dbReference type="EMBL" id="KPL53454.1"/>
    </source>
</evidence>
<dbReference type="AlphaFoldDB" id="A0A0P6W7W3"/>
<evidence type="ECO:0000256" key="11">
    <source>
        <dbReference type="ARBA" id="ARBA00022989"/>
    </source>
</evidence>
<keyword evidence="14" id="KW-0732">Signal</keyword>